<evidence type="ECO:0000313" key="3">
    <source>
        <dbReference type="Proteomes" id="UP000288197"/>
    </source>
</evidence>
<dbReference type="GO" id="GO:0016853">
    <property type="term" value="F:isomerase activity"/>
    <property type="evidence" value="ECO:0007669"/>
    <property type="project" value="InterPro"/>
</dbReference>
<dbReference type="GeneID" id="63145058"/>
<dbReference type="InterPro" id="IPR008183">
    <property type="entry name" value="Aldose_1/G6P_1-epimerase"/>
</dbReference>
<dbReference type="AlphaFoldDB" id="A0A369B253"/>
<gene>
    <name evidence="2" type="ORF">CBF32_03115</name>
    <name evidence="1" type="ORF">HED35_07260</name>
</gene>
<sequence>MKTFLENDLCQVTINHHGAELSSFLLKEDNLEYIWQGDPKYWGRHAPVLFPFVGKLKDNQYSYNGKNYEMGQHGFARDMVFELISKEDNQATFSLKSNEETLKKYPFEFELKISYSLIEQDLTVAYEVTTTSNEMFFSIGGHPAFNTPLTQDTTFEDYYLHFAPSKSRFLLPLDGPYVNLKEKTLAQTNTSIQLNREFFVNDAFILETKGENSFSILSDKTDHCVSLSYTDLPYVGIWTTYPTEAPFVCIEPWNGIADTLDATGKIEDKLGINRITPSDIFKSSYTIKIK</sequence>
<evidence type="ECO:0000313" key="1">
    <source>
        <dbReference type="EMBL" id="NKC67880.1"/>
    </source>
</evidence>
<dbReference type="CDD" id="cd09024">
    <property type="entry name" value="Aldose_epim_lacX"/>
    <property type="match status" value="1"/>
</dbReference>
<dbReference type="InterPro" id="IPR014718">
    <property type="entry name" value="GH-type_carb-bd"/>
</dbReference>
<keyword evidence="3" id="KW-1185">Reference proteome</keyword>
<dbReference type="GO" id="GO:0030246">
    <property type="term" value="F:carbohydrate binding"/>
    <property type="evidence" value="ECO:0007669"/>
    <property type="project" value="InterPro"/>
</dbReference>
<dbReference type="EMBL" id="JAAVMB010000007">
    <property type="protein sequence ID" value="NKC67880.1"/>
    <property type="molecule type" value="Genomic_DNA"/>
</dbReference>
<dbReference type="PANTHER" id="PTHR11122:SF13">
    <property type="entry name" value="GLUCOSE-6-PHOSPHATE 1-EPIMERASE"/>
    <property type="match status" value="1"/>
</dbReference>
<dbReference type="Proteomes" id="UP000288197">
    <property type="component" value="Unassembled WGS sequence"/>
</dbReference>
<evidence type="ECO:0000313" key="4">
    <source>
        <dbReference type="Proteomes" id="UP000521358"/>
    </source>
</evidence>
<dbReference type="SUPFAM" id="SSF74650">
    <property type="entry name" value="Galactose mutarotase-like"/>
    <property type="match status" value="1"/>
</dbReference>
<accession>A0A369B253</accession>
<proteinExistence type="predicted"/>
<dbReference type="RefSeq" id="WP_114288423.1">
    <property type="nucleotide sequence ID" value="NZ_CP081459.1"/>
</dbReference>
<dbReference type="Gene3D" id="2.70.98.10">
    <property type="match status" value="1"/>
</dbReference>
<reference evidence="1 4" key="2">
    <citation type="submission" date="2020-03" db="EMBL/GenBank/DDBJ databases">
        <title>Bacterial samples isolated from urine from healthy bovine heifers (Gyr breed).</title>
        <authorList>
            <person name="Giannattasio-Ferraz S."/>
            <person name="Maskeri L."/>
            <person name="Penido A."/>
            <person name="Barbosa-Stancioli E.F."/>
            <person name="Putonti C."/>
        </authorList>
    </citation>
    <scope>NUCLEOTIDE SEQUENCE [LARGE SCALE GENOMIC DNA]</scope>
    <source>
        <strain evidence="1 4">UFMG-H7</strain>
    </source>
</reference>
<dbReference type="InterPro" id="IPR011013">
    <property type="entry name" value="Gal_mutarotase_sf_dom"/>
</dbReference>
<dbReference type="EMBL" id="NGJX01000002">
    <property type="protein sequence ID" value="RSU04382.1"/>
    <property type="molecule type" value="Genomic_DNA"/>
</dbReference>
<dbReference type="GO" id="GO:0005975">
    <property type="term" value="P:carbohydrate metabolic process"/>
    <property type="evidence" value="ECO:0007669"/>
    <property type="project" value="InterPro"/>
</dbReference>
<protein>
    <submittedName>
        <fullName evidence="1">Aldose 1-epimerase family protein</fullName>
    </submittedName>
    <submittedName>
        <fullName evidence="2">Aldose epimerase</fullName>
    </submittedName>
</protein>
<dbReference type="PANTHER" id="PTHR11122">
    <property type="entry name" value="APOSPORY-ASSOCIATED PROTEIN C-RELATED"/>
    <property type="match status" value="1"/>
</dbReference>
<dbReference type="Pfam" id="PF01263">
    <property type="entry name" value="Aldose_epim"/>
    <property type="match status" value="1"/>
</dbReference>
<name>A0A369B253_9ENTE</name>
<dbReference type="Proteomes" id="UP000521358">
    <property type="component" value="Unassembled WGS sequence"/>
</dbReference>
<reference evidence="2 3" key="1">
    <citation type="submission" date="2017-05" db="EMBL/GenBank/DDBJ databases">
        <title>Vagococcus spp. assemblies.</title>
        <authorList>
            <person name="Gulvik C.A."/>
        </authorList>
    </citation>
    <scope>NUCLEOTIDE SEQUENCE [LARGE SCALE GENOMIC DNA]</scope>
    <source>
        <strain evidence="2 3">NCFB 2497</strain>
    </source>
</reference>
<dbReference type="InterPro" id="IPR037481">
    <property type="entry name" value="LacX"/>
</dbReference>
<evidence type="ECO:0000313" key="2">
    <source>
        <dbReference type="EMBL" id="RSU04382.1"/>
    </source>
</evidence>
<comment type="caution">
    <text evidence="2">The sequence shown here is derived from an EMBL/GenBank/DDBJ whole genome shotgun (WGS) entry which is preliminary data.</text>
</comment>
<dbReference type="OrthoDB" id="9795355at2"/>
<organism evidence="2 3">
    <name type="scientific">Vagococcus fluvialis</name>
    <dbReference type="NCBI Taxonomy" id="2738"/>
    <lineage>
        <taxon>Bacteria</taxon>
        <taxon>Bacillati</taxon>
        <taxon>Bacillota</taxon>
        <taxon>Bacilli</taxon>
        <taxon>Lactobacillales</taxon>
        <taxon>Enterococcaceae</taxon>
        <taxon>Vagococcus</taxon>
    </lineage>
</organism>